<sequence length="175" mass="20301">LIGVGFNSLVTQPTRKILRWIVLILALLPIPTYVIAPVIAEKMQFKLPTKREIPYRNDYIWFLRPWKTGYHDPEQFADEVFNTVEDNAVVYADGTTVYPLLYAQEIKSRHSNIKIVSFHPNRKNPLVFNEQTVPKLLAETSVYVVSPLAGYCPDYLLKRYDFIKAGPIYRVVDRQ</sequence>
<gene>
    <name evidence="2" type="ORF">S06H3_31619</name>
</gene>
<accession>X1LUK1</accession>
<evidence type="ECO:0000313" key="2">
    <source>
        <dbReference type="EMBL" id="GAI23032.1"/>
    </source>
</evidence>
<dbReference type="AlphaFoldDB" id="X1LUK1"/>
<keyword evidence="1" id="KW-0472">Membrane</keyword>
<keyword evidence="1" id="KW-1133">Transmembrane helix</keyword>
<dbReference type="EMBL" id="BARV01018735">
    <property type="protein sequence ID" value="GAI23032.1"/>
    <property type="molecule type" value="Genomic_DNA"/>
</dbReference>
<keyword evidence="1" id="KW-0812">Transmembrane</keyword>
<feature type="transmembrane region" description="Helical" evidence="1">
    <location>
        <begin position="17"/>
        <end position="40"/>
    </location>
</feature>
<protein>
    <submittedName>
        <fullName evidence="2">Uncharacterized protein</fullName>
    </submittedName>
</protein>
<organism evidence="2">
    <name type="scientific">marine sediment metagenome</name>
    <dbReference type="NCBI Taxonomy" id="412755"/>
    <lineage>
        <taxon>unclassified sequences</taxon>
        <taxon>metagenomes</taxon>
        <taxon>ecological metagenomes</taxon>
    </lineage>
</organism>
<evidence type="ECO:0000256" key="1">
    <source>
        <dbReference type="SAM" id="Phobius"/>
    </source>
</evidence>
<comment type="caution">
    <text evidence="2">The sequence shown here is derived from an EMBL/GenBank/DDBJ whole genome shotgun (WGS) entry which is preliminary data.</text>
</comment>
<proteinExistence type="predicted"/>
<reference evidence="2" key="1">
    <citation type="journal article" date="2014" name="Front. Microbiol.">
        <title>High frequency of phylogenetically diverse reductive dehalogenase-homologous genes in deep subseafloor sedimentary metagenomes.</title>
        <authorList>
            <person name="Kawai M."/>
            <person name="Futagami T."/>
            <person name="Toyoda A."/>
            <person name="Takaki Y."/>
            <person name="Nishi S."/>
            <person name="Hori S."/>
            <person name="Arai W."/>
            <person name="Tsubouchi T."/>
            <person name="Morono Y."/>
            <person name="Uchiyama I."/>
            <person name="Ito T."/>
            <person name="Fujiyama A."/>
            <person name="Inagaki F."/>
            <person name="Takami H."/>
        </authorList>
    </citation>
    <scope>NUCLEOTIDE SEQUENCE</scope>
    <source>
        <strain evidence="2">Expedition CK06-06</strain>
    </source>
</reference>
<name>X1LUK1_9ZZZZ</name>
<feature type="non-terminal residue" evidence="2">
    <location>
        <position position="1"/>
    </location>
</feature>